<dbReference type="SUPFAM" id="SSF51004">
    <property type="entry name" value="C-terminal (heme d1) domain of cytochrome cd1-nitrite reductase"/>
    <property type="match status" value="1"/>
</dbReference>
<dbReference type="Proteomes" id="UP000379480">
    <property type="component" value="Unassembled WGS sequence"/>
</dbReference>
<proteinExistence type="predicted"/>
<dbReference type="InterPro" id="IPR011048">
    <property type="entry name" value="Haem_d1_sf"/>
</dbReference>
<dbReference type="EMBL" id="CABVHY010000016">
    <property type="protein sequence ID" value="VVO11122.1"/>
    <property type="molecule type" value="Genomic_DNA"/>
</dbReference>
<name>A0A5E7DVC6_PSEFL</name>
<dbReference type="InterPro" id="IPR011964">
    <property type="entry name" value="YVTN_b-propeller_repeat"/>
</dbReference>
<dbReference type="Gene3D" id="2.130.10.10">
    <property type="entry name" value="YVTN repeat-like/Quinoprotein amine dehydrogenase"/>
    <property type="match status" value="3"/>
</dbReference>
<accession>A0A5E7DVC6</accession>
<reference evidence="1 2" key="1">
    <citation type="submission" date="2019-09" db="EMBL/GenBank/DDBJ databases">
        <authorList>
            <person name="Chandra G."/>
            <person name="Truman W A."/>
        </authorList>
    </citation>
    <scope>NUCLEOTIDE SEQUENCE [LARGE SCALE GENOMIC DNA]</scope>
    <source>
        <strain evidence="1">PS723</strain>
    </source>
</reference>
<protein>
    <recommendedName>
        <fullName evidence="3">Cytochrome D1</fullName>
    </recommendedName>
</protein>
<evidence type="ECO:0000313" key="2">
    <source>
        <dbReference type="Proteomes" id="UP000379480"/>
    </source>
</evidence>
<dbReference type="NCBIfam" id="TIGR02276">
    <property type="entry name" value="beta_rpt_yvtn"/>
    <property type="match status" value="1"/>
</dbReference>
<dbReference type="InterPro" id="IPR015943">
    <property type="entry name" value="WD40/YVTN_repeat-like_dom_sf"/>
</dbReference>
<dbReference type="PANTHER" id="PTHR47197">
    <property type="entry name" value="PROTEIN NIRF"/>
    <property type="match status" value="1"/>
</dbReference>
<dbReference type="InterPro" id="IPR051200">
    <property type="entry name" value="Host-pathogen_enzymatic-act"/>
</dbReference>
<evidence type="ECO:0000313" key="1">
    <source>
        <dbReference type="EMBL" id="VVO11122.1"/>
    </source>
</evidence>
<dbReference type="AlphaFoldDB" id="A0A5E7DVC6"/>
<evidence type="ECO:0008006" key="3">
    <source>
        <dbReference type="Google" id="ProtNLM"/>
    </source>
</evidence>
<gene>
    <name evidence="1" type="ORF">PS723_03428</name>
</gene>
<dbReference type="Pfam" id="PF02239">
    <property type="entry name" value="Cytochrom_D1"/>
    <property type="match status" value="1"/>
</dbReference>
<dbReference type="PANTHER" id="PTHR47197:SF3">
    <property type="entry name" value="DIHYDRO-HEME D1 DEHYDROGENASE"/>
    <property type="match status" value="1"/>
</dbReference>
<sequence length="683" mass="73760">MPDHHLHNLLACQANPNKPEQVFERAFKEQGVNRTTTLCIAVCSAALVAGLGGWLLTRRDAPLVEVSPQGQRLVRDGVSIEFQMNPIDGHATLMEGNFADVRFKVTESKTGQPLSGIAPGAWLDPSLLGLSDSEPQNSCKSRVAMFLKNNIGARPLLDLTRYFLLVLNKDASLTVIDPTVSVGGTTSTLKRIDLKQPPMDWVRSGDNKRVFVSMPAAGEIAVIDTEKFQVLGNIAAGAEPLRVALQPDERLLWVGNDSRDAGSSGVTVIDSHSLKPLAHLATGVGHHEIAFSKDSRHAFVSNRDSGTLSVIDIATLTLRKQIKTGPHPLSVAYSALSEAVYVADGKDGSISVIDARSLKQLKVIKVIKGNQGLGPMRFSRDGRFGFVLNTLDNRALVIDAASDSLIHSLEVAAEPYQVTFTAGYAYIRGLSSPKVTMVNLGSLGQNRTPIIQGFEAGPAAPRQAGDLPLAQSLTSGREDNSVFVVNPVDNTTYFYAEGMNAPMSGYPNHGHTARAAMVIDLSLREVEPGLYSTRVLLPAAGRFDVAFLINQPQIIHCFTTQVEPNPTLDQSLAMPQVEFLLDKFSVPQGHPYMARLRLVQPKSLEPPSGIKDVRLRYFLAPSSMPLEVAAHEVGDGIHEAPLQLDTPGAWYLHVRSAFLDAEFGTSTYASLRVVPAITNPSAP</sequence>
<organism evidence="1 2">
    <name type="scientific">Pseudomonas fluorescens</name>
    <dbReference type="NCBI Taxonomy" id="294"/>
    <lineage>
        <taxon>Bacteria</taxon>
        <taxon>Pseudomonadati</taxon>
        <taxon>Pseudomonadota</taxon>
        <taxon>Gammaproteobacteria</taxon>
        <taxon>Pseudomonadales</taxon>
        <taxon>Pseudomonadaceae</taxon>
        <taxon>Pseudomonas</taxon>
    </lineage>
</organism>